<evidence type="ECO:0000313" key="1">
    <source>
        <dbReference type="EMBL" id="KAJ3513109.1"/>
    </source>
</evidence>
<reference evidence="1" key="1">
    <citation type="submission" date="2022-08" db="EMBL/GenBank/DDBJ databases">
        <title>Genome Sequence of Fusarium decemcellulare.</title>
        <authorList>
            <person name="Buettner E."/>
        </authorList>
    </citation>
    <scope>NUCLEOTIDE SEQUENCE</scope>
    <source>
        <strain evidence="1">Babe19</strain>
    </source>
</reference>
<name>A0ACC1RG97_9HYPO</name>
<dbReference type="EMBL" id="JANRMS010003967">
    <property type="protein sequence ID" value="KAJ3513109.1"/>
    <property type="molecule type" value="Genomic_DNA"/>
</dbReference>
<organism evidence="1 2">
    <name type="scientific">Fusarium decemcellulare</name>
    <dbReference type="NCBI Taxonomy" id="57161"/>
    <lineage>
        <taxon>Eukaryota</taxon>
        <taxon>Fungi</taxon>
        <taxon>Dikarya</taxon>
        <taxon>Ascomycota</taxon>
        <taxon>Pezizomycotina</taxon>
        <taxon>Sordariomycetes</taxon>
        <taxon>Hypocreomycetidae</taxon>
        <taxon>Hypocreales</taxon>
        <taxon>Nectriaceae</taxon>
        <taxon>Fusarium</taxon>
        <taxon>Fusarium decemcellulare species complex</taxon>
    </lineage>
</organism>
<proteinExistence type="predicted"/>
<gene>
    <name evidence="1" type="ORF">NM208_g15232</name>
</gene>
<sequence length="168" mass="17472">MCSDGETQLDWYTLPVTYTQTGSNSEQATLDYITIMAPMFQLNRKASDLASATITSSDVTSSDATTVETGSAATSQSSSDSASTSGGLSTGAQAGIGAGVGVVGLAIIGVALYLWRRKRNASSAPELSADEPKTPGELAGSTHHPSPQPYQYHPVELDASHAQRSEMQ</sequence>
<evidence type="ECO:0000313" key="2">
    <source>
        <dbReference type="Proteomes" id="UP001148629"/>
    </source>
</evidence>
<accession>A0ACC1RG97</accession>
<comment type="caution">
    <text evidence="1">The sequence shown here is derived from an EMBL/GenBank/DDBJ whole genome shotgun (WGS) entry which is preliminary data.</text>
</comment>
<dbReference type="Proteomes" id="UP001148629">
    <property type="component" value="Unassembled WGS sequence"/>
</dbReference>
<keyword evidence="2" id="KW-1185">Reference proteome</keyword>
<protein>
    <submittedName>
        <fullName evidence="1">Uncharacterized protein</fullName>
    </submittedName>
</protein>